<reference evidence="4 5" key="1">
    <citation type="submission" date="2024-06" db="EMBL/GenBank/DDBJ databases">
        <title>A chromosome level genome sequence of Diviner's sage (Salvia divinorum).</title>
        <authorList>
            <person name="Ford S.A."/>
            <person name="Ro D.-K."/>
            <person name="Ness R.W."/>
            <person name="Phillips M.A."/>
        </authorList>
    </citation>
    <scope>NUCLEOTIDE SEQUENCE [LARGE SCALE GENOMIC DNA]</scope>
    <source>
        <strain evidence="4">SAF-2024a</strain>
        <tissue evidence="4">Leaf</tissue>
    </source>
</reference>
<dbReference type="PROSITE" id="PS00893">
    <property type="entry name" value="NUDIX_BOX"/>
    <property type="match status" value="1"/>
</dbReference>
<evidence type="ECO:0000313" key="5">
    <source>
        <dbReference type="Proteomes" id="UP001567538"/>
    </source>
</evidence>
<dbReference type="InterPro" id="IPR020084">
    <property type="entry name" value="NUDIX_hydrolase_CS"/>
</dbReference>
<dbReference type="PRINTS" id="PR00502">
    <property type="entry name" value="NUDIXFAMILY"/>
</dbReference>
<keyword evidence="1 2" id="KW-0378">Hydrolase</keyword>
<sequence length="188" mass="20937">MAFMISTKPLSIAKPISPFDNYDPNRTEILGGGKRGRFRRLHMSSSAAQPTLEVGVQVLLLKGNKVLMGRRHTVVGNGHFALPGGHLEFGESFEECAYREVKEETGLEIKRVEKLTIVNNAILEPKPMHLIAVIMRAVLADPNQEAINMEPEKCDGWNWYDWDHLPSPLLLTLETAILGGLNPFPPTN</sequence>
<name>A0ABD1IIE9_SALDI</name>
<keyword evidence="5" id="KW-1185">Reference proteome</keyword>
<dbReference type="EMBL" id="JBEAFC010000001">
    <property type="protein sequence ID" value="KAL1568491.1"/>
    <property type="molecule type" value="Genomic_DNA"/>
</dbReference>
<dbReference type="SUPFAM" id="SSF55811">
    <property type="entry name" value="Nudix"/>
    <property type="match status" value="1"/>
</dbReference>
<proteinExistence type="inferred from homology"/>
<accession>A0ABD1IIE9</accession>
<evidence type="ECO:0000259" key="3">
    <source>
        <dbReference type="PROSITE" id="PS51462"/>
    </source>
</evidence>
<dbReference type="PROSITE" id="PS51462">
    <property type="entry name" value="NUDIX"/>
    <property type="match status" value="1"/>
</dbReference>
<dbReference type="InterPro" id="IPR015797">
    <property type="entry name" value="NUDIX_hydrolase-like_dom_sf"/>
</dbReference>
<dbReference type="CDD" id="cd04678">
    <property type="entry name" value="NUDIX_MTH2_Nudt15"/>
    <property type="match status" value="1"/>
</dbReference>
<feature type="domain" description="Nudix hydrolase" evidence="3">
    <location>
        <begin position="51"/>
        <end position="183"/>
    </location>
</feature>
<comment type="caution">
    <text evidence="4">The sequence shown here is derived from an EMBL/GenBank/DDBJ whole genome shotgun (WGS) entry which is preliminary data.</text>
</comment>
<dbReference type="InterPro" id="IPR020476">
    <property type="entry name" value="Nudix_hydrolase"/>
</dbReference>
<evidence type="ECO:0000313" key="4">
    <source>
        <dbReference type="EMBL" id="KAL1568491.1"/>
    </source>
</evidence>
<gene>
    <name evidence="4" type="ORF">AAHA92_00104</name>
</gene>
<dbReference type="Gene3D" id="3.90.79.10">
    <property type="entry name" value="Nucleoside Triphosphate Pyrophosphohydrolase"/>
    <property type="match status" value="1"/>
</dbReference>
<evidence type="ECO:0000256" key="1">
    <source>
        <dbReference type="ARBA" id="ARBA00022801"/>
    </source>
</evidence>
<comment type="similarity">
    <text evidence="2">Belongs to the Nudix hydrolase family.</text>
</comment>
<dbReference type="FunFam" id="3.90.79.10:FF:000060">
    <property type="entry name" value="Nudix hydrolase 1"/>
    <property type="match status" value="1"/>
</dbReference>
<dbReference type="AlphaFoldDB" id="A0ABD1IIE9"/>
<dbReference type="Proteomes" id="UP001567538">
    <property type="component" value="Unassembled WGS sequence"/>
</dbReference>
<dbReference type="PANTHER" id="PTHR16099">
    <property type="entry name" value="8-OXO-DGTP DIPHOSPHATES NUDT15"/>
    <property type="match status" value="1"/>
</dbReference>
<dbReference type="GO" id="GO:0016787">
    <property type="term" value="F:hydrolase activity"/>
    <property type="evidence" value="ECO:0007669"/>
    <property type="project" value="UniProtKB-KW"/>
</dbReference>
<organism evidence="4 5">
    <name type="scientific">Salvia divinorum</name>
    <name type="common">Maria pastora</name>
    <name type="synonym">Diviner's sage</name>
    <dbReference type="NCBI Taxonomy" id="28513"/>
    <lineage>
        <taxon>Eukaryota</taxon>
        <taxon>Viridiplantae</taxon>
        <taxon>Streptophyta</taxon>
        <taxon>Embryophyta</taxon>
        <taxon>Tracheophyta</taxon>
        <taxon>Spermatophyta</taxon>
        <taxon>Magnoliopsida</taxon>
        <taxon>eudicotyledons</taxon>
        <taxon>Gunneridae</taxon>
        <taxon>Pentapetalae</taxon>
        <taxon>asterids</taxon>
        <taxon>lamiids</taxon>
        <taxon>Lamiales</taxon>
        <taxon>Lamiaceae</taxon>
        <taxon>Nepetoideae</taxon>
        <taxon>Mentheae</taxon>
        <taxon>Salviinae</taxon>
        <taxon>Salvia</taxon>
        <taxon>Salvia subgen. Calosphace</taxon>
    </lineage>
</organism>
<dbReference type="PANTHER" id="PTHR16099:SF5">
    <property type="entry name" value="NUCLEOTIDE TRIPHOSPHATE DIPHOSPHATASE NUDT15"/>
    <property type="match status" value="1"/>
</dbReference>
<evidence type="ECO:0000256" key="2">
    <source>
        <dbReference type="RuleBase" id="RU003476"/>
    </source>
</evidence>
<dbReference type="InterPro" id="IPR000086">
    <property type="entry name" value="NUDIX_hydrolase_dom"/>
</dbReference>
<protein>
    <submittedName>
        <fullName evidence="4">Geranyl diphosphate phosphohydrolase-like</fullName>
    </submittedName>
</protein>
<dbReference type="Pfam" id="PF00293">
    <property type="entry name" value="NUDIX"/>
    <property type="match status" value="1"/>
</dbReference>